<organism evidence="1 2">
    <name type="scientific">Hydrogenibacillus schlegelii</name>
    <name type="common">Bacillus schlegelii</name>
    <dbReference type="NCBI Taxonomy" id="1484"/>
    <lineage>
        <taxon>Bacteria</taxon>
        <taxon>Bacillati</taxon>
        <taxon>Bacillota</taxon>
        <taxon>Bacilli</taxon>
        <taxon>Bacillales</taxon>
        <taxon>Bacillales Family X. Incertae Sedis</taxon>
        <taxon>Hydrogenibacillus</taxon>
    </lineage>
</organism>
<accession>A0A2T5GBH8</accession>
<evidence type="ECO:0000313" key="2">
    <source>
        <dbReference type="Proteomes" id="UP000244180"/>
    </source>
</evidence>
<gene>
    <name evidence="1" type="ORF">HSCHL_1709</name>
</gene>
<dbReference type="EMBL" id="PEBV01000014">
    <property type="protein sequence ID" value="PTQ53532.1"/>
    <property type="molecule type" value="Genomic_DNA"/>
</dbReference>
<proteinExistence type="predicted"/>
<evidence type="ECO:0000313" key="1">
    <source>
        <dbReference type="EMBL" id="PTQ53532.1"/>
    </source>
</evidence>
<dbReference type="AlphaFoldDB" id="A0A2T5GBH8"/>
<comment type="caution">
    <text evidence="1">The sequence shown here is derived from an EMBL/GenBank/DDBJ whole genome shotgun (WGS) entry which is preliminary data.</text>
</comment>
<reference evidence="1 2" key="1">
    <citation type="submission" date="2017-08" db="EMBL/GenBank/DDBJ databases">
        <title>Burning lignite coal seam in the remote Altai Mountains harbors a hydrogen-driven thermophilic microbial community.</title>
        <authorList>
            <person name="Kadnikov V.V."/>
            <person name="Mardanov A.V."/>
            <person name="Ivasenko D."/>
            <person name="Beletsky A.V."/>
            <person name="Karnachuk O.V."/>
            <person name="Ravin N.V."/>
        </authorList>
    </citation>
    <scope>NUCLEOTIDE SEQUENCE [LARGE SCALE GENOMIC DNA]</scope>
    <source>
        <strain evidence="1">AL33</strain>
    </source>
</reference>
<sequence length="131" mass="15586">MLDEDRFLNPPPRLSAWLTLANRARDGSDEEAIRNYYMILEDMEGRPEDGQKDEKGKPKPELELKYVRDFVSHGDCLTNQKLLQYLKDIFNKSVCRFDPQDPEHKNFIRSKREEARKLIEEKINKRLFSNN</sequence>
<name>A0A2T5GBH8_HYDSH</name>
<protein>
    <submittedName>
        <fullName evidence="1">Uncharacterized protein</fullName>
    </submittedName>
</protein>
<dbReference type="Proteomes" id="UP000244180">
    <property type="component" value="Unassembled WGS sequence"/>
</dbReference>